<keyword evidence="6" id="KW-1003">Cell membrane</keyword>
<dbReference type="CDD" id="cd06662">
    <property type="entry name" value="SURF1"/>
    <property type="match status" value="1"/>
</dbReference>
<dbReference type="InterPro" id="IPR002994">
    <property type="entry name" value="Surf1/Shy1"/>
</dbReference>
<name>A0ABU9SV99_9ALTE</name>
<evidence type="ECO:0000256" key="2">
    <source>
        <dbReference type="ARBA" id="ARBA00007165"/>
    </source>
</evidence>
<dbReference type="PANTHER" id="PTHR23427:SF2">
    <property type="entry name" value="SURFEIT LOCUS PROTEIN 1"/>
    <property type="match status" value="1"/>
</dbReference>
<evidence type="ECO:0000256" key="3">
    <source>
        <dbReference type="ARBA" id="ARBA00022692"/>
    </source>
</evidence>
<evidence type="ECO:0000313" key="8">
    <source>
        <dbReference type="Proteomes" id="UP001461163"/>
    </source>
</evidence>
<dbReference type="RefSeq" id="WP_006994983.1">
    <property type="nucleotide sequence ID" value="NZ_JBBMQS010000005.1"/>
</dbReference>
<dbReference type="Pfam" id="PF02104">
    <property type="entry name" value="SURF1"/>
    <property type="match status" value="1"/>
</dbReference>
<comment type="subcellular location">
    <subcellularLocation>
        <location evidence="6">Cell membrane</location>
        <topology evidence="6">Multi-pass membrane protein</topology>
    </subcellularLocation>
    <subcellularLocation>
        <location evidence="1">Membrane</location>
    </subcellularLocation>
</comment>
<keyword evidence="5 6" id="KW-0472">Membrane</keyword>
<evidence type="ECO:0000256" key="4">
    <source>
        <dbReference type="ARBA" id="ARBA00022989"/>
    </source>
</evidence>
<keyword evidence="4 6" id="KW-1133">Transmembrane helix</keyword>
<comment type="similarity">
    <text evidence="2 6">Belongs to the SURF1 family.</text>
</comment>
<gene>
    <name evidence="7" type="ORF">WNY77_10415</name>
</gene>
<dbReference type="EMBL" id="JBBMQS010000005">
    <property type="protein sequence ID" value="MEM5497806.1"/>
    <property type="molecule type" value="Genomic_DNA"/>
</dbReference>
<evidence type="ECO:0000256" key="6">
    <source>
        <dbReference type="RuleBase" id="RU363076"/>
    </source>
</evidence>
<dbReference type="PROSITE" id="PS50895">
    <property type="entry name" value="SURF1"/>
    <property type="match status" value="1"/>
</dbReference>
<feature type="transmembrane region" description="Helical" evidence="6">
    <location>
        <begin position="199"/>
        <end position="220"/>
    </location>
</feature>
<protein>
    <recommendedName>
        <fullName evidence="6">SURF1-like protein</fullName>
    </recommendedName>
</protein>
<keyword evidence="3 6" id="KW-0812">Transmembrane</keyword>
<sequence>MISTLVTLCAVVIMFALANWQLHRGLDKAQRIQSIASVSSNASLSLERVLTLDKDIQDLPVSFTGAIDPQKIFLVDNRIHQGRPGFDVYGVAQGQTQNVLINFGWVAGNSMRNDLPQVILPNTLSGALGRVVEPTDNPMITETATQEAIWPKVIQQVDIHFIEQVIKLELPPFVITLTDSSDGFIRNWQPVVMPPEKHYAYAVQWMGLGIAAFLVYFFALRARFRAAHKKGSHEQHE</sequence>
<proteinExistence type="inferred from homology"/>
<reference evidence="7 8" key="1">
    <citation type="submission" date="2024-03" db="EMBL/GenBank/DDBJ databases">
        <title>Community enrichment and isolation of bacterial strains for fucoidan degradation.</title>
        <authorList>
            <person name="Sichert A."/>
        </authorList>
    </citation>
    <scope>NUCLEOTIDE SEQUENCE [LARGE SCALE GENOMIC DNA]</scope>
    <source>
        <strain evidence="7 8">AS12</strain>
    </source>
</reference>
<evidence type="ECO:0000256" key="1">
    <source>
        <dbReference type="ARBA" id="ARBA00004370"/>
    </source>
</evidence>
<dbReference type="Proteomes" id="UP001461163">
    <property type="component" value="Unassembled WGS sequence"/>
</dbReference>
<organism evidence="7 8">
    <name type="scientific">Paraglaciecola mesophila</name>
    <dbReference type="NCBI Taxonomy" id="197222"/>
    <lineage>
        <taxon>Bacteria</taxon>
        <taxon>Pseudomonadati</taxon>
        <taxon>Pseudomonadota</taxon>
        <taxon>Gammaproteobacteria</taxon>
        <taxon>Alteromonadales</taxon>
        <taxon>Alteromonadaceae</taxon>
        <taxon>Paraglaciecola</taxon>
    </lineage>
</organism>
<dbReference type="PANTHER" id="PTHR23427">
    <property type="entry name" value="SURFEIT LOCUS PROTEIN"/>
    <property type="match status" value="1"/>
</dbReference>
<comment type="caution">
    <text evidence="7">The sequence shown here is derived from an EMBL/GenBank/DDBJ whole genome shotgun (WGS) entry which is preliminary data.</text>
</comment>
<evidence type="ECO:0000256" key="5">
    <source>
        <dbReference type="ARBA" id="ARBA00023136"/>
    </source>
</evidence>
<comment type="caution">
    <text evidence="6">Lacks conserved residue(s) required for the propagation of feature annotation.</text>
</comment>
<dbReference type="InterPro" id="IPR045214">
    <property type="entry name" value="Surf1/Surf4"/>
</dbReference>
<accession>A0ABU9SV99</accession>
<keyword evidence="8" id="KW-1185">Reference proteome</keyword>
<evidence type="ECO:0000313" key="7">
    <source>
        <dbReference type="EMBL" id="MEM5497806.1"/>
    </source>
</evidence>